<keyword evidence="5" id="KW-0496">Mitochondrion</keyword>
<evidence type="ECO:0000313" key="13">
    <source>
        <dbReference type="Ensembl" id="ENSOANP00000051629.1"/>
    </source>
</evidence>
<keyword evidence="6" id="KW-0472">Membrane</keyword>
<feature type="region of interest" description="Disordered" evidence="11">
    <location>
        <begin position="40"/>
        <end position="77"/>
    </location>
</feature>
<evidence type="ECO:0000256" key="10">
    <source>
        <dbReference type="ARBA" id="ARBA00034480"/>
    </source>
</evidence>
<evidence type="ECO:0000256" key="1">
    <source>
        <dbReference type="ARBA" id="ARBA00002689"/>
    </source>
</evidence>
<keyword evidence="14" id="KW-1185">Reference proteome</keyword>
<dbReference type="InterPro" id="IPR010625">
    <property type="entry name" value="CHCH"/>
</dbReference>
<keyword evidence="4" id="KW-0175">Coiled coil</keyword>
<evidence type="ECO:0000256" key="6">
    <source>
        <dbReference type="ARBA" id="ARBA00023136"/>
    </source>
</evidence>
<evidence type="ECO:0000256" key="4">
    <source>
        <dbReference type="ARBA" id="ARBA00023054"/>
    </source>
</evidence>
<evidence type="ECO:0000259" key="12">
    <source>
        <dbReference type="Pfam" id="PF06747"/>
    </source>
</evidence>
<keyword evidence="2" id="KW-0519">Myristate</keyword>
<evidence type="ECO:0000256" key="8">
    <source>
        <dbReference type="ARBA" id="ARBA00023288"/>
    </source>
</evidence>
<feature type="domain" description="CHCH" evidence="12">
    <location>
        <begin position="161"/>
        <end position="193"/>
    </location>
</feature>
<comment type="similarity">
    <text evidence="10">Belongs to the MICOS complex subunit Mic19 family. Metazoan Mic25 subfamily.</text>
</comment>
<reference evidence="13" key="3">
    <citation type="submission" date="2025-09" db="UniProtKB">
        <authorList>
            <consortium name="Ensembl"/>
        </authorList>
    </citation>
    <scope>IDENTIFICATION</scope>
    <source>
        <strain evidence="13">Glennie</strain>
    </source>
</reference>
<dbReference type="Ensembl" id="ENSOANT00000048387.1">
    <property type="protein sequence ID" value="ENSOANP00000051629.1"/>
    <property type="gene ID" value="ENSOANG00000021064.2"/>
</dbReference>
<dbReference type="Pfam" id="PF05300">
    <property type="entry name" value="MIC19_MIC25"/>
    <property type="match status" value="1"/>
</dbReference>
<evidence type="ECO:0000313" key="14">
    <source>
        <dbReference type="Proteomes" id="UP000002279"/>
    </source>
</evidence>
<dbReference type="GO" id="GO:0042407">
    <property type="term" value="P:cristae formation"/>
    <property type="evidence" value="ECO:0000318"/>
    <property type="project" value="GO_Central"/>
</dbReference>
<dbReference type="GO" id="GO:0061617">
    <property type="term" value="C:MICOS complex"/>
    <property type="evidence" value="ECO:0007669"/>
    <property type="project" value="InterPro"/>
</dbReference>
<dbReference type="InParanoid" id="A0A6I8PI87"/>
<evidence type="ECO:0000256" key="11">
    <source>
        <dbReference type="SAM" id="MobiDB-lite"/>
    </source>
</evidence>
<dbReference type="GO" id="GO:0006974">
    <property type="term" value="P:DNA damage response"/>
    <property type="evidence" value="ECO:0000318"/>
    <property type="project" value="GO_Central"/>
</dbReference>
<dbReference type="Proteomes" id="UP000002279">
    <property type="component" value="Chromosome X1"/>
</dbReference>
<sequence>MGGSSSRKVSFGVGEGEKIHVLRGVRLSDDLINRMKDSSYASYPAANPPLYPPEGKAQLPRTEPRLPVAEGDQSPSKVEDQLYKRYEEERGMIREELFRLAKREREMAREHRNMFRQQKESCVNQEKQSNAEIYKLSSQQFHEAATQAESSIKPRSIEPVCGVLQSEILRCYRKNKEEVLKCSNLAKAYQQCVIAAREVRISPRVSRGISFDPLSEHHLCSFCAESAGHRAHFFWAPASGSPTERPGREKKSPFTDSASSWNLLKLGHLWFSPFLWSRAPRESSHLLTLSQRATMLLGMENLTSGQPPSPPHSGFSR</sequence>
<keyword evidence="3" id="KW-0999">Mitochondrion inner membrane</keyword>
<comment type="subcellular location">
    <subcellularLocation>
        <location evidence="9">Mitochondrion inner membrane</location>
        <topology evidence="9">Lipid-anchor</topology>
    </subcellularLocation>
</comment>
<protein>
    <submittedName>
        <fullName evidence="13">Coiled-coil-helix-coiled-coil-helix domain containing 6</fullName>
    </submittedName>
</protein>
<comment type="function">
    <text evidence="1">Component of the MICOS complex, a large protein complex of the mitochondrial inner membrane that plays crucial roles in the maintenance of crista junctions, inner membrane architecture, and formation of contact sites to the outer membrane.</text>
</comment>
<dbReference type="InterPro" id="IPR007964">
    <property type="entry name" value="MIC19/MIC25"/>
</dbReference>
<dbReference type="PROSITE" id="PS51808">
    <property type="entry name" value="CHCH"/>
    <property type="match status" value="1"/>
</dbReference>
<dbReference type="PANTHER" id="PTHR47609">
    <property type="entry name" value="MICOS COMPLEX SUBUNIT MIC25"/>
    <property type="match status" value="1"/>
</dbReference>
<reference evidence="13" key="2">
    <citation type="submission" date="2025-08" db="UniProtKB">
        <authorList>
            <consortium name="Ensembl"/>
        </authorList>
    </citation>
    <scope>IDENTIFICATION</scope>
    <source>
        <strain evidence="13">Glennie</strain>
    </source>
</reference>
<keyword evidence="7" id="KW-1015">Disulfide bond</keyword>
<dbReference type="InterPro" id="IPR042860">
    <property type="entry name" value="MIC25"/>
</dbReference>
<evidence type="ECO:0000256" key="3">
    <source>
        <dbReference type="ARBA" id="ARBA00022792"/>
    </source>
</evidence>
<dbReference type="FunCoup" id="A0A6I8PI87">
    <property type="interactions" value="654"/>
</dbReference>
<dbReference type="PANTHER" id="PTHR47609:SF1">
    <property type="entry name" value="MICOS COMPLEX SUBUNIT MIC25"/>
    <property type="match status" value="1"/>
</dbReference>
<dbReference type="Pfam" id="PF06747">
    <property type="entry name" value="CHCH"/>
    <property type="match status" value="1"/>
</dbReference>
<organism evidence="13 14">
    <name type="scientific">Ornithorhynchus anatinus</name>
    <name type="common">Duckbill platypus</name>
    <dbReference type="NCBI Taxonomy" id="9258"/>
    <lineage>
        <taxon>Eukaryota</taxon>
        <taxon>Metazoa</taxon>
        <taxon>Chordata</taxon>
        <taxon>Craniata</taxon>
        <taxon>Vertebrata</taxon>
        <taxon>Euteleostomi</taxon>
        <taxon>Mammalia</taxon>
        <taxon>Monotremata</taxon>
        <taxon>Ornithorhynchidae</taxon>
        <taxon>Ornithorhynchus</taxon>
    </lineage>
</organism>
<gene>
    <name evidence="13" type="primary">CHCHD6</name>
</gene>
<evidence type="ECO:0000256" key="5">
    <source>
        <dbReference type="ARBA" id="ARBA00023128"/>
    </source>
</evidence>
<evidence type="ECO:0000256" key="2">
    <source>
        <dbReference type="ARBA" id="ARBA00022707"/>
    </source>
</evidence>
<dbReference type="Bgee" id="ENSOANG00000021064">
    <property type="expression patterns" value="Expressed in cerebellum and 7 other cell types or tissues"/>
</dbReference>
<dbReference type="AlphaFoldDB" id="A0A6I8PI87"/>
<accession>A0A6I8PI87</accession>
<keyword evidence="8" id="KW-0449">Lipoprotein</keyword>
<dbReference type="GO" id="GO:0005739">
    <property type="term" value="C:mitochondrion"/>
    <property type="evidence" value="ECO:0000318"/>
    <property type="project" value="GO_Central"/>
</dbReference>
<evidence type="ECO:0000256" key="7">
    <source>
        <dbReference type="ARBA" id="ARBA00023157"/>
    </source>
</evidence>
<dbReference type="GeneTree" id="ENSGT00390000000903"/>
<evidence type="ECO:0000256" key="9">
    <source>
        <dbReference type="ARBA" id="ARBA00034476"/>
    </source>
</evidence>
<reference evidence="13 14" key="1">
    <citation type="journal article" date="2008" name="Nature">
        <title>Genome analysis of the platypus reveals unique signatures of evolution.</title>
        <authorList>
            <person name="Warren W.C."/>
            <person name="Hillier L.W."/>
            <person name="Marshall Graves J.A."/>
            <person name="Birney E."/>
            <person name="Ponting C.P."/>
            <person name="Grutzner F."/>
            <person name="Belov K."/>
            <person name="Miller W."/>
            <person name="Clarke L."/>
            <person name="Chinwalla A.T."/>
            <person name="Yang S.P."/>
            <person name="Heger A."/>
            <person name="Locke D.P."/>
            <person name="Miethke P."/>
            <person name="Waters P.D."/>
            <person name="Veyrunes F."/>
            <person name="Fulton L."/>
            <person name="Fulton B."/>
            <person name="Graves T."/>
            <person name="Wallis J."/>
            <person name="Puente X.S."/>
            <person name="Lopez-Otin C."/>
            <person name="Ordonez G.R."/>
            <person name="Eichler E.E."/>
            <person name="Chen L."/>
            <person name="Cheng Z."/>
            <person name="Deakin J.E."/>
            <person name="Alsop A."/>
            <person name="Thompson K."/>
            <person name="Kirby P."/>
            <person name="Papenfuss A.T."/>
            <person name="Wakefield M.J."/>
            <person name="Olender T."/>
            <person name="Lancet D."/>
            <person name="Huttley G.A."/>
            <person name="Smit A.F."/>
            <person name="Pask A."/>
            <person name="Temple-Smith P."/>
            <person name="Batzer M.A."/>
            <person name="Walker J.A."/>
            <person name="Konkel M.K."/>
            <person name="Harris R.S."/>
            <person name="Whittington C.M."/>
            <person name="Wong E.S."/>
            <person name="Gemmell N.J."/>
            <person name="Buschiazzo E."/>
            <person name="Vargas Jentzsch I.M."/>
            <person name="Merkel A."/>
            <person name="Schmitz J."/>
            <person name="Zemann A."/>
            <person name="Churakov G."/>
            <person name="Kriegs J.O."/>
            <person name="Brosius J."/>
            <person name="Murchison E.P."/>
            <person name="Sachidanandam R."/>
            <person name="Smith C."/>
            <person name="Hannon G.J."/>
            <person name="Tsend-Ayush E."/>
            <person name="McMillan D."/>
            <person name="Attenborough R."/>
            <person name="Rens W."/>
            <person name="Ferguson-Smith M."/>
            <person name="Lefevre C.M."/>
            <person name="Sharp J.A."/>
            <person name="Nicholas K.R."/>
            <person name="Ray D.A."/>
            <person name="Kube M."/>
            <person name="Reinhardt R."/>
            <person name="Pringle T.H."/>
            <person name="Taylor J."/>
            <person name="Jones R.C."/>
            <person name="Nixon B."/>
            <person name="Dacheux J.L."/>
            <person name="Niwa H."/>
            <person name="Sekita Y."/>
            <person name="Huang X."/>
            <person name="Stark A."/>
            <person name="Kheradpour P."/>
            <person name="Kellis M."/>
            <person name="Flicek P."/>
            <person name="Chen Y."/>
            <person name="Webber C."/>
            <person name="Hardison R."/>
            <person name="Nelson J."/>
            <person name="Hallsworth-Pepin K."/>
            <person name="Delehaunty K."/>
            <person name="Markovic C."/>
            <person name="Minx P."/>
            <person name="Feng Y."/>
            <person name="Kremitzki C."/>
            <person name="Mitreva M."/>
            <person name="Glasscock J."/>
            <person name="Wylie T."/>
            <person name="Wohldmann P."/>
            <person name="Thiru P."/>
            <person name="Nhan M.N."/>
            <person name="Pohl C.S."/>
            <person name="Smith S.M."/>
            <person name="Hou S."/>
            <person name="Nefedov M."/>
            <person name="de Jong P.J."/>
            <person name="Renfree M.B."/>
            <person name="Mardis E.R."/>
            <person name="Wilson R.K."/>
        </authorList>
    </citation>
    <scope>NUCLEOTIDE SEQUENCE [LARGE SCALE GENOMIC DNA]</scope>
    <source>
        <strain evidence="13 14">Glennie</strain>
    </source>
</reference>
<name>A0A6I8PI87_ORNAN</name>
<proteinExistence type="inferred from homology"/>